<evidence type="ECO:0000256" key="2">
    <source>
        <dbReference type="SAM" id="MobiDB-lite"/>
    </source>
</evidence>
<comment type="caution">
    <text evidence="3">The sequence shown here is derived from an EMBL/GenBank/DDBJ whole genome shotgun (WGS) entry which is preliminary data.</text>
</comment>
<feature type="compositionally biased region" description="Polar residues" evidence="2">
    <location>
        <begin position="51"/>
        <end position="60"/>
    </location>
</feature>
<gene>
    <name evidence="3" type="ORF">ACH5RR_006602</name>
</gene>
<dbReference type="AlphaFoldDB" id="A0ABD3API1"/>
<name>A0ABD3API1_9GENT</name>
<keyword evidence="1" id="KW-0175">Coiled coil</keyword>
<feature type="compositionally biased region" description="Gly residues" evidence="2">
    <location>
        <begin position="1"/>
        <end position="10"/>
    </location>
</feature>
<reference evidence="3 4" key="1">
    <citation type="submission" date="2024-11" db="EMBL/GenBank/DDBJ databases">
        <title>A near-complete genome assembly of Cinchona calisaya.</title>
        <authorList>
            <person name="Lian D.C."/>
            <person name="Zhao X.W."/>
            <person name="Wei L."/>
        </authorList>
    </citation>
    <scope>NUCLEOTIDE SEQUENCE [LARGE SCALE GENOMIC DNA]</scope>
    <source>
        <tissue evidence="3">Nenye</tissue>
    </source>
</reference>
<sequence>MEGGRKGGQGEARFDMARRLTSGCESDEKNFKRTRHYKGLSPDNSPENEHTASFTDLTDQTAERVHQTFDLAKKISSQEKFGKDVDHEDVENLSLKLSDHLKTLQDLNSQLQESHEQLQELENQKTVLLKKEARIQAEKLQVEDRCGELSFGIAALEKSLEQGRKYEQLITTEIHEARQENI</sequence>
<keyword evidence="4" id="KW-1185">Reference proteome</keyword>
<evidence type="ECO:0000313" key="3">
    <source>
        <dbReference type="EMBL" id="KAL3533081.1"/>
    </source>
</evidence>
<organism evidence="3 4">
    <name type="scientific">Cinchona calisaya</name>
    <dbReference type="NCBI Taxonomy" id="153742"/>
    <lineage>
        <taxon>Eukaryota</taxon>
        <taxon>Viridiplantae</taxon>
        <taxon>Streptophyta</taxon>
        <taxon>Embryophyta</taxon>
        <taxon>Tracheophyta</taxon>
        <taxon>Spermatophyta</taxon>
        <taxon>Magnoliopsida</taxon>
        <taxon>eudicotyledons</taxon>
        <taxon>Gunneridae</taxon>
        <taxon>Pentapetalae</taxon>
        <taxon>asterids</taxon>
        <taxon>lamiids</taxon>
        <taxon>Gentianales</taxon>
        <taxon>Rubiaceae</taxon>
        <taxon>Cinchonoideae</taxon>
        <taxon>Cinchoneae</taxon>
        <taxon>Cinchona</taxon>
    </lineage>
</organism>
<evidence type="ECO:0000256" key="1">
    <source>
        <dbReference type="SAM" id="Coils"/>
    </source>
</evidence>
<dbReference type="EMBL" id="JBJUIK010000003">
    <property type="protein sequence ID" value="KAL3533081.1"/>
    <property type="molecule type" value="Genomic_DNA"/>
</dbReference>
<proteinExistence type="predicted"/>
<feature type="region of interest" description="Disordered" evidence="2">
    <location>
        <begin position="1"/>
        <end position="60"/>
    </location>
</feature>
<protein>
    <submittedName>
        <fullName evidence="3">Uncharacterized protein</fullName>
    </submittedName>
</protein>
<feature type="coiled-coil region" evidence="1">
    <location>
        <begin position="90"/>
        <end position="138"/>
    </location>
</feature>
<evidence type="ECO:0000313" key="4">
    <source>
        <dbReference type="Proteomes" id="UP001630127"/>
    </source>
</evidence>
<dbReference type="Proteomes" id="UP001630127">
    <property type="component" value="Unassembled WGS sequence"/>
</dbReference>
<accession>A0ABD3API1</accession>